<dbReference type="CDD" id="cd02440">
    <property type="entry name" value="AdoMet_MTases"/>
    <property type="match status" value="1"/>
</dbReference>
<dbReference type="EC" id="2.1.1.223" evidence="6"/>
<comment type="catalytic activity">
    <reaction evidence="6">
        <text>adenosine(37) in tRNA1(Val) + S-adenosyl-L-methionine = N(6)-methyladenosine(37) in tRNA1(Val) + S-adenosyl-L-homocysteine + H(+)</text>
        <dbReference type="Rhea" id="RHEA:43160"/>
        <dbReference type="Rhea" id="RHEA-COMP:10369"/>
        <dbReference type="Rhea" id="RHEA-COMP:10370"/>
        <dbReference type="ChEBI" id="CHEBI:15378"/>
        <dbReference type="ChEBI" id="CHEBI:57856"/>
        <dbReference type="ChEBI" id="CHEBI:59789"/>
        <dbReference type="ChEBI" id="CHEBI:74411"/>
        <dbReference type="ChEBI" id="CHEBI:74449"/>
        <dbReference type="EC" id="2.1.1.223"/>
    </reaction>
</comment>
<comment type="subcellular location">
    <subcellularLocation>
        <location evidence="6">Cytoplasm</location>
    </subcellularLocation>
</comment>
<dbReference type="HAMAP" id="MF_01872">
    <property type="entry name" value="tRNA_methyltr_YfiC"/>
    <property type="match status" value="1"/>
</dbReference>
<evidence type="ECO:0000256" key="5">
    <source>
        <dbReference type="ARBA" id="ARBA00022694"/>
    </source>
</evidence>
<dbReference type="PANTHER" id="PTHR47739:SF1">
    <property type="entry name" value="TRNA1(VAL) (ADENINE(37)-N6)-METHYLTRANSFERASE"/>
    <property type="match status" value="1"/>
</dbReference>
<dbReference type="GO" id="GO:0008168">
    <property type="term" value="F:methyltransferase activity"/>
    <property type="evidence" value="ECO:0007669"/>
    <property type="project" value="UniProtKB-KW"/>
</dbReference>
<sequence>MATQSRKADLRRDGFTFRQFFVAHDRCAMKVGTDGVLLGAWAPLIASGRILDIGAGCGLIALMLAQRTPSDVMIDALELDGDAAAQAAENCGASPWRDRLRVIGADILDYAVAAATRYDLIVSNPPYFPSGVPCRDTGRDRARYTVTLGHEPLLAAARRVATPRGRLALVLPYHLAGRLAAAAPAGGWFLRRRCDVADSPGKPPHRSLLEFSCAAGTCAYSTLSLRGNDRAYTPEYRALTREFYLGS</sequence>
<evidence type="ECO:0000256" key="1">
    <source>
        <dbReference type="ARBA" id="ARBA00022490"/>
    </source>
</evidence>
<comment type="similarity">
    <text evidence="6">Belongs to the methyltransferase superfamily. tRNA (adenine-N(6)-)-methyltransferase family.</text>
</comment>
<feature type="domain" description="Methyltransferase small" evidence="7">
    <location>
        <begin position="46"/>
        <end position="174"/>
    </location>
</feature>
<accession>A0ABY2SN12</accession>
<gene>
    <name evidence="8" type="ORF">FCN80_09330</name>
</gene>
<dbReference type="PROSITE" id="PS00092">
    <property type="entry name" value="N6_MTASE"/>
    <property type="match status" value="1"/>
</dbReference>
<keyword evidence="3 6" id="KW-0808">Transferase</keyword>
<comment type="function">
    <text evidence="6">Specifically methylates the adenine in position 37 of tRNA(1)(Val) (anticodon cmo5UAC).</text>
</comment>
<keyword evidence="5 6" id="KW-0819">tRNA processing</keyword>
<dbReference type="InterPro" id="IPR029063">
    <property type="entry name" value="SAM-dependent_MTases_sf"/>
</dbReference>
<dbReference type="SUPFAM" id="SSF53335">
    <property type="entry name" value="S-adenosyl-L-methionine-dependent methyltransferases"/>
    <property type="match status" value="1"/>
</dbReference>
<dbReference type="InterPro" id="IPR050210">
    <property type="entry name" value="tRNA_Adenine-N(6)_MTase"/>
</dbReference>
<evidence type="ECO:0000256" key="2">
    <source>
        <dbReference type="ARBA" id="ARBA00022603"/>
    </source>
</evidence>
<protein>
    <recommendedName>
        <fullName evidence="6">tRNA1(Val) (adenine(37)-N6)-methyltransferase</fullName>
        <ecNumber evidence="6">2.1.1.223</ecNumber>
    </recommendedName>
    <alternativeName>
        <fullName evidence="6">tRNA m6A37 methyltransferase</fullName>
    </alternativeName>
</protein>
<evidence type="ECO:0000313" key="9">
    <source>
        <dbReference type="Proteomes" id="UP000305202"/>
    </source>
</evidence>
<dbReference type="InterPro" id="IPR002052">
    <property type="entry name" value="DNA_methylase_N6_adenine_CS"/>
</dbReference>
<evidence type="ECO:0000256" key="3">
    <source>
        <dbReference type="ARBA" id="ARBA00022679"/>
    </source>
</evidence>
<dbReference type="InterPro" id="IPR007848">
    <property type="entry name" value="Small_mtfrase_dom"/>
</dbReference>
<organism evidence="8 9">
    <name type="scientific">Martelella alba</name>
    <dbReference type="NCBI Taxonomy" id="2590451"/>
    <lineage>
        <taxon>Bacteria</taxon>
        <taxon>Pseudomonadati</taxon>
        <taxon>Pseudomonadota</taxon>
        <taxon>Alphaproteobacteria</taxon>
        <taxon>Hyphomicrobiales</taxon>
        <taxon>Aurantimonadaceae</taxon>
        <taxon>Martelella</taxon>
    </lineage>
</organism>
<evidence type="ECO:0000259" key="7">
    <source>
        <dbReference type="Pfam" id="PF05175"/>
    </source>
</evidence>
<keyword evidence="2 6" id="KW-0489">Methyltransferase</keyword>
<keyword evidence="4 6" id="KW-0949">S-adenosyl-L-methionine</keyword>
<evidence type="ECO:0000256" key="6">
    <source>
        <dbReference type="HAMAP-Rule" id="MF_01872"/>
    </source>
</evidence>
<dbReference type="RefSeq" id="WP_136989890.1">
    <property type="nucleotide sequence ID" value="NZ_SZPQ01000010.1"/>
</dbReference>
<evidence type="ECO:0000313" key="8">
    <source>
        <dbReference type="EMBL" id="TKI06784.1"/>
    </source>
</evidence>
<dbReference type="Pfam" id="PF05175">
    <property type="entry name" value="MTS"/>
    <property type="match status" value="1"/>
</dbReference>
<dbReference type="Gene3D" id="3.40.50.150">
    <property type="entry name" value="Vaccinia Virus protein VP39"/>
    <property type="match status" value="1"/>
</dbReference>
<keyword evidence="9" id="KW-1185">Reference proteome</keyword>
<dbReference type="EMBL" id="SZPQ01000010">
    <property type="protein sequence ID" value="TKI06784.1"/>
    <property type="molecule type" value="Genomic_DNA"/>
</dbReference>
<dbReference type="InterPro" id="IPR022882">
    <property type="entry name" value="tRNA_adenine-N6_MeTrfase"/>
</dbReference>
<evidence type="ECO:0000256" key="4">
    <source>
        <dbReference type="ARBA" id="ARBA00022691"/>
    </source>
</evidence>
<keyword evidence="1 6" id="KW-0963">Cytoplasm</keyword>
<proteinExistence type="inferred from homology"/>
<comment type="caution">
    <text evidence="8">The sequence shown here is derived from an EMBL/GenBank/DDBJ whole genome shotgun (WGS) entry which is preliminary data.</text>
</comment>
<reference evidence="8 9" key="1">
    <citation type="submission" date="2019-04" db="EMBL/GenBank/DDBJ databases">
        <authorList>
            <person name="Li M."/>
            <person name="Gao C."/>
        </authorList>
    </citation>
    <scope>NUCLEOTIDE SEQUENCE [LARGE SCALE GENOMIC DNA]</scope>
    <source>
        <strain evidence="8 9">BGMRC 2031</strain>
    </source>
</reference>
<dbReference type="Proteomes" id="UP000305202">
    <property type="component" value="Unassembled WGS sequence"/>
</dbReference>
<name>A0ABY2SN12_9HYPH</name>
<dbReference type="GO" id="GO:0032259">
    <property type="term" value="P:methylation"/>
    <property type="evidence" value="ECO:0007669"/>
    <property type="project" value="UniProtKB-KW"/>
</dbReference>
<dbReference type="PANTHER" id="PTHR47739">
    <property type="entry name" value="TRNA1(VAL) (ADENINE(37)-N6)-METHYLTRANSFERASE"/>
    <property type="match status" value="1"/>
</dbReference>